<comment type="caution">
    <text evidence="2">The sequence shown here is derived from an EMBL/GenBank/DDBJ whole genome shotgun (WGS) entry which is preliminary data.</text>
</comment>
<feature type="domain" description="Helix-turn-helix" evidence="1">
    <location>
        <begin position="38"/>
        <end position="88"/>
    </location>
</feature>
<organism evidence="2 3">
    <name type="scientific">Flagellimonas nanhaiensis</name>
    <dbReference type="NCBI Taxonomy" id="2292706"/>
    <lineage>
        <taxon>Bacteria</taxon>
        <taxon>Pseudomonadati</taxon>
        <taxon>Bacteroidota</taxon>
        <taxon>Flavobacteriia</taxon>
        <taxon>Flavobacteriales</taxon>
        <taxon>Flavobacteriaceae</taxon>
        <taxon>Flagellimonas</taxon>
    </lineage>
</organism>
<name>A0A371JLM5_9FLAO</name>
<dbReference type="PANTHER" id="PTHR34585:SF22">
    <property type="entry name" value="HELIX-TURN-HELIX DOMAIN-CONTAINING PROTEIN"/>
    <property type="match status" value="1"/>
</dbReference>
<dbReference type="SUPFAM" id="SSF46955">
    <property type="entry name" value="Putative DNA-binding domain"/>
    <property type="match status" value="1"/>
</dbReference>
<sequence length="95" mass="11166">MPTSIVTTEDLEKFQQELLGEIGRLLDERTKLAKPKNWLRSTEVMDHLKISHATLQNLRNNRTIPSYKIEGLIYYDREEIDAIIAENRLFPIIQQ</sequence>
<evidence type="ECO:0000259" key="1">
    <source>
        <dbReference type="Pfam" id="PF12728"/>
    </source>
</evidence>
<accession>A0A371JLM5</accession>
<dbReference type="AlphaFoldDB" id="A0A371JLM5"/>
<dbReference type="InterPro" id="IPR041657">
    <property type="entry name" value="HTH_17"/>
</dbReference>
<evidence type="ECO:0000313" key="2">
    <source>
        <dbReference type="EMBL" id="RDY57911.1"/>
    </source>
</evidence>
<gene>
    <name evidence="2" type="ORF">DX873_17340</name>
</gene>
<keyword evidence="2" id="KW-0238">DNA-binding</keyword>
<reference evidence="2 3" key="1">
    <citation type="submission" date="2018-08" db="EMBL/GenBank/DDBJ databases">
        <title>Muricauda nanhaiensis sp. nov., isolated from seawater of the South China Sea.</title>
        <authorList>
            <person name="Dang Y."/>
        </authorList>
    </citation>
    <scope>NUCLEOTIDE SEQUENCE [LARGE SCALE GENOMIC DNA]</scope>
    <source>
        <strain evidence="2 3">SM1704</strain>
    </source>
</reference>
<dbReference type="GO" id="GO:0003677">
    <property type="term" value="F:DNA binding"/>
    <property type="evidence" value="ECO:0007669"/>
    <property type="project" value="UniProtKB-KW"/>
</dbReference>
<dbReference type="Proteomes" id="UP000261828">
    <property type="component" value="Unassembled WGS sequence"/>
</dbReference>
<dbReference type="PANTHER" id="PTHR34585">
    <property type="match status" value="1"/>
</dbReference>
<dbReference type="OrthoDB" id="1524679at2"/>
<dbReference type="Pfam" id="PF12728">
    <property type="entry name" value="HTH_17"/>
    <property type="match status" value="1"/>
</dbReference>
<protein>
    <submittedName>
        <fullName evidence="2">DNA-binding protein</fullName>
    </submittedName>
</protein>
<proteinExistence type="predicted"/>
<dbReference type="InterPro" id="IPR009061">
    <property type="entry name" value="DNA-bd_dom_put_sf"/>
</dbReference>
<dbReference type="EMBL" id="QTJX01000006">
    <property type="protein sequence ID" value="RDY57911.1"/>
    <property type="molecule type" value="Genomic_DNA"/>
</dbReference>
<evidence type="ECO:0000313" key="3">
    <source>
        <dbReference type="Proteomes" id="UP000261828"/>
    </source>
</evidence>
<dbReference type="RefSeq" id="WP_116185756.1">
    <property type="nucleotide sequence ID" value="NZ_QTJX01000006.1"/>
</dbReference>
<keyword evidence="3" id="KW-1185">Reference proteome</keyword>